<feature type="compositionally biased region" description="Basic residues" evidence="6">
    <location>
        <begin position="486"/>
        <end position="495"/>
    </location>
</feature>
<evidence type="ECO:0000256" key="5">
    <source>
        <dbReference type="ARBA" id="ARBA00044801"/>
    </source>
</evidence>
<name>A0A086SVK8_HAPC1</name>
<dbReference type="PANTHER" id="PTHR13255:SF0">
    <property type="entry name" value="ATAXIN-10"/>
    <property type="match status" value="1"/>
</dbReference>
<feature type="compositionally biased region" description="Polar residues" evidence="6">
    <location>
        <begin position="18"/>
        <end position="31"/>
    </location>
</feature>
<feature type="region of interest" description="Disordered" evidence="6">
    <location>
        <begin position="438"/>
        <end position="495"/>
    </location>
</feature>
<comment type="function">
    <text evidence="4">May play a role in the regulation of cytokinesis.</text>
</comment>
<evidence type="ECO:0000313" key="9">
    <source>
        <dbReference type="Proteomes" id="UP000029964"/>
    </source>
</evidence>
<comment type="caution">
    <text evidence="8">The sequence shown here is derived from an EMBL/GenBank/DDBJ whole genome shotgun (WGS) entry which is preliminary data.</text>
</comment>
<accession>A0A086SVK8</accession>
<feature type="region of interest" description="Disordered" evidence="6">
    <location>
        <begin position="1"/>
        <end position="32"/>
    </location>
</feature>
<comment type="similarity">
    <text evidence="1">Belongs to the ataxin-10 family.</text>
</comment>
<organism evidence="8 9">
    <name type="scientific">Hapsidospora chrysogenum (strain ATCC 11550 / CBS 779.69 / DSM 880 / IAM 14645 / JCM 23072 / IMI 49137)</name>
    <name type="common">Acremonium chrysogenum</name>
    <dbReference type="NCBI Taxonomy" id="857340"/>
    <lineage>
        <taxon>Eukaryota</taxon>
        <taxon>Fungi</taxon>
        <taxon>Dikarya</taxon>
        <taxon>Ascomycota</taxon>
        <taxon>Pezizomycotina</taxon>
        <taxon>Sordariomycetes</taxon>
        <taxon>Hypocreomycetidae</taxon>
        <taxon>Hypocreales</taxon>
        <taxon>Bionectriaceae</taxon>
        <taxon>Hapsidospora</taxon>
    </lineage>
</organism>
<dbReference type="AlphaFoldDB" id="A0A086SVK8"/>
<dbReference type="InterPro" id="IPR051374">
    <property type="entry name" value="Ataxin-10/CTR86_families"/>
</dbReference>
<evidence type="ECO:0000256" key="2">
    <source>
        <dbReference type="ARBA" id="ARBA00022618"/>
    </source>
</evidence>
<evidence type="ECO:0000256" key="3">
    <source>
        <dbReference type="ARBA" id="ARBA00023306"/>
    </source>
</evidence>
<dbReference type="GO" id="GO:0051301">
    <property type="term" value="P:cell division"/>
    <property type="evidence" value="ECO:0007669"/>
    <property type="project" value="UniProtKB-KW"/>
</dbReference>
<dbReference type="OrthoDB" id="379794at2759"/>
<dbReference type="STRING" id="857340.A0A086SVK8"/>
<evidence type="ECO:0000256" key="4">
    <source>
        <dbReference type="ARBA" id="ARBA00044746"/>
    </source>
</evidence>
<dbReference type="HOGENOM" id="CLU_005559_0_0_1"/>
<feature type="compositionally biased region" description="Pro residues" evidence="6">
    <location>
        <begin position="798"/>
        <end position="807"/>
    </location>
</feature>
<feature type="compositionally biased region" description="Basic and acidic residues" evidence="6">
    <location>
        <begin position="438"/>
        <end position="485"/>
    </location>
</feature>
<evidence type="ECO:0000259" key="7">
    <source>
        <dbReference type="Pfam" id="PF09759"/>
    </source>
</evidence>
<proteinExistence type="inferred from homology"/>
<protein>
    <recommendedName>
        <fullName evidence="5">Ataxin-10 homolog</fullName>
    </recommendedName>
</protein>
<dbReference type="Proteomes" id="UP000029964">
    <property type="component" value="Unassembled WGS sequence"/>
</dbReference>
<sequence>MDTESDPAGLSGYVNMASGETQPAGSPADSNETIEERCFSAALICLDGHFRQSPPMGPLTTAKVNSLIAKTLEKTHTCRKSREALARNVAIWIWLTKIFAAAIPSLTTRSVGPLSSLNDPDKGVSPQESTETIVKNHASIKEDLTTLIKLMHIARNLLVNAEPEVPQDICAAVHFDQMVYQTIILCVNVTSKGYDGVDDSQRAKLAEITEHYKKLLVTSLQQAHNWTAKHDRNKMSFWFDVLFDEDGDYASTDDGLGDGSGFRSSVAKQQAQHWLDRNSKMCDTARDLLRDYHENRSDKPPGKLDPIRPLAWNWLPDAEIPPGIEQAEKKDEKFNPVWNPDEPNTSEQDRAYGRVSREVDTWWLKARDPNYDTYVVPMPSIEMAQTRLEHCKQNLVHRYSHSYRGEPSPSSVAAEQEYSDQDHCSECHCPHDYEYEDDQHEHDHEYECDHSHGQEHGHDHDHHDHHEGDHANEHDHDDEHHPDCPHRHHHHHCHHHHHGHEHEYAHDYVDDMMDDDEVDDDASYGDEHLTGLLTEIPNILDPKQIEALHMIVKSCILDNAGSGLTRAGENLQKTRCRMFLALDCGKSLLRELLVFIAVWEKDEQSLIFQVTTQIVEALHHSALIPYAWNVLRIPKDIISPPQTVLLRLVNHMFRARGNSPVAQAPKDPESKDIKVVHFLFSFFRTRIVPECAALMHLQTQIREGQVDASEFPLDSWDMDRALDGLGQYLDFLTTVAEMLDMREELIKWEAVYDLLVILNGLETAVPKKPLVELPKKGSPADASNPMVERPYSTHESQPPSPPPPPLQEPAHKFPWAGIKGQIFAILATLLQPPPGQSSPGNPKVQMQIVQWNGIVPLLNSCAYDDHNPFAKERVTICLKWLLDGCEKANSFFRELVSMAPQPNLKPPPGGTTVSTIKVDGIAGDVNVQVRSNDARPVIDPDSAQEADELVKRTAGLNLSQTDRNIEEDFMA</sequence>
<evidence type="ECO:0000256" key="1">
    <source>
        <dbReference type="ARBA" id="ARBA00008384"/>
    </source>
</evidence>
<feature type="region of interest" description="Disordered" evidence="6">
    <location>
        <begin position="771"/>
        <end position="811"/>
    </location>
</feature>
<feature type="domain" description="Ataxin-10" evidence="7">
    <location>
        <begin position="841"/>
        <end position="896"/>
    </location>
</feature>
<dbReference type="PANTHER" id="PTHR13255">
    <property type="entry name" value="ATAXIN-10"/>
    <property type="match status" value="1"/>
</dbReference>
<dbReference type="EMBL" id="JPKY01000144">
    <property type="protein sequence ID" value="KFH41140.1"/>
    <property type="molecule type" value="Genomic_DNA"/>
</dbReference>
<keyword evidence="3" id="KW-0131">Cell cycle</keyword>
<evidence type="ECO:0000256" key="6">
    <source>
        <dbReference type="SAM" id="MobiDB-lite"/>
    </source>
</evidence>
<keyword evidence="2" id="KW-0132">Cell division</keyword>
<gene>
    <name evidence="8" type="ORF">ACRE_081570</name>
</gene>
<dbReference type="InterPro" id="IPR019156">
    <property type="entry name" value="Ataxin-10_domain"/>
</dbReference>
<dbReference type="GO" id="GO:0005829">
    <property type="term" value="C:cytosol"/>
    <property type="evidence" value="ECO:0007669"/>
    <property type="project" value="TreeGrafter"/>
</dbReference>
<keyword evidence="9" id="KW-1185">Reference proteome</keyword>
<reference evidence="9" key="1">
    <citation type="journal article" date="2014" name="Genome Announc.">
        <title>Genome sequence and annotation of Acremonium chrysogenum, producer of the beta-lactam antibiotic cephalosporin C.</title>
        <authorList>
            <person name="Terfehr D."/>
            <person name="Dahlmann T.A."/>
            <person name="Specht T."/>
            <person name="Zadra I."/>
            <person name="Kuernsteiner H."/>
            <person name="Kueck U."/>
        </authorList>
    </citation>
    <scope>NUCLEOTIDE SEQUENCE [LARGE SCALE GENOMIC DNA]</scope>
    <source>
        <strain evidence="9">ATCC 11550 / CBS 779.69 / DSM 880 / IAM 14645 / JCM 23072 / IMI 49137</strain>
    </source>
</reference>
<evidence type="ECO:0000313" key="8">
    <source>
        <dbReference type="EMBL" id="KFH41140.1"/>
    </source>
</evidence>
<dbReference type="Pfam" id="PF09759">
    <property type="entry name" value="Atx10homo_assoc"/>
    <property type="match status" value="1"/>
</dbReference>